<proteinExistence type="predicted"/>
<dbReference type="InterPro" id="IPR036457">
    <property type="entry name" value="PPM-type-like_dom_sf"/>
</dbReference>
<gene>
    <name evidence="3" type="ORF">SDC9_94124</name>
</gene>
<sequence>MQLAPGETLVLYTDGVTEATNRDGALFGEPALLQALQTHGETLHAAQIPAHLVQAVRTFEDGAAQADDITVVALTYRGTPP</sequence>
<accession>A0A645ACK3</accession>
<dbReference type="AlphaFoldDB" id="A0A645ACK3"/>
<dbReference type="GO" id="GO:0016791">
    <property type="term" value="F:phosphatase activity"/>
    <property type="evidence" value="ECO:0007669"/>
    <property type="project" value="TreeGrafter"/>
</dbReference>
<keyword evidence="1" id="KW-0378">Hydrolase</keyword>
<evidence type="ECO:0000256" key="1">
    <source>
        <dbReference type="ARBA" id="ARBA00022801"/>
    </source>
</evidence>
<dbReference type="InterPro" id="IPR001932">
    <property type="entry name" value="PPM-type_phosphatase-like_dom"/>
</dbReference>
<comment type="caution">
    <text evidence="3">The sequence shown here is derived from an EMBL/GenBank/DDBJ whole genome shotgun (WGS) entry which is preliminary data.</text>
</comment>
<name>A0A645ACK3_9ZZZZ</name>
<protein>
    <recommendedName>
        <fullName evidence="2">PPM-type phosphatase domain-containing protein</fullName>
    </recommendedName>
</protein>
<dbReference type="Gene3D" id="3.60.40.10">
    <property type="entry name" value="PPM-type phosphatase domain"/>
    <property type="match status" value="1"/>
</dbReference>
<dbReference type="PANTHER" id="PTHR43156:SF2">
    <property type="entry name" value="STAGE II SPORULATION PROTEIN E"/>
    <property type="match status" value="1"/>
</dbReference>
<evidence type="ECO:0000259" key="2">
    <source>
        <dbReference type="Pfam" id="PF07228"/>
    </source>
</evidence>
<organism evidence="3">
    <name type="scientific">bioreactor metagenome</name>
    <dbReference type="NCBI Taxonomy" id="1076179"/>
    <lineage>
        <taxon>unclassified sequences</taxon>
        <taxon>metagenomes</taxon>
        <taxon>ecological metagenomes</taxon>
    </lineage>
</organism>
<dbReference type="Pfam" id="PF07228">
    <property type="entry name" value="SpoIIE"/>
    <property type="match status" value="1"/>
</dbReference>
<reference evidence="3" key="1">
    <citation type="submission" date="2019-08" db="EMBL/GenBank/DDBJ databases">
        <authorList>
            <person name="Kucharzyk K."/>
            <person name="Murdoch R.W."/>
            <person name="Higgins S."/>
            <person name="Loffler F."/>
        </authorList>
    </citation>
    <scope>NUCLEOTIDE SEQUENCE</scope>
</reference>
<feature type="domain" description="PPM-type phosphatase" evidence="2">
    <location>
        <begin position="2"/>
        <end position="76"/>
    </location>
</feature>
<dbReference type="EMBL" id="VSSQ01011668">
    <property type="protein sequence ID" value="MPM47414.1"/>
    <property type="molecule type" value="Genomic_DNA"/>
</dbReference>
<evidence type="ECO:0000313" key="3">
    <source>
        <dbReference type="EMBL" id="MPM47414.1"/>
    </source>
</evidence>
<dbReference type="InterPro" id="IPR052016">
    <property type="entry name" value="Bact_Sigma-Reg"/>
</dbReference>
<dbReference type="PANTHER" id="PTHR43156">
    <property type="entry name" value="STAGE II SPORULATION PROTEIN E-RELATED"/>
    <property type="match status" value="1"/>
</dbReference>